<keyword evidence="1" id="KW-0472">Membrane</keyword>
<name>A0A3E2TSY1_9FIRM</name>
<sequence length="191" mass="20801">MLKNWKVQEIGGAVALLICGLVLLLMPELTLVTIANVIGILVIIIGAFFLIGYFLRKELATGNNDLIKGMVIVCIGIFICVKSELVVSVLPVVLGIGVVLSGILKLQHAFDLKRMGFDTWVRIGLTAAVNIFIGLIVILNPFSTVAWLMRLVGIGFLFSGVTDLITTVYVSKKASEYYVDGKAEEMDEKIK</sequence>
<dbReference type="Proteomes" id="UP000260773">
    <property type="component" value="Unassembled WGS sequence"/>
</dbReference>
<dbReference type="InterPro" id="IPR005325">
    <property type="entry name" value="DUF308_memb"/>
</dbReference>
<feature type="transmembrane region" description="Helical" evidence="1">
    <location>
        <begin position="119"/>
        <end position="139"/>
    </location>
</feature>
<dbReference type="GO" id="GO:0005886">
    <property type="term" value="C:plasma membrane"/>
    <property type="evidence" value="ECO:0007669"/>
    <property type="project" value="TreeGrafter"/>
</dbReference>
<dbReference type="Pfam" id="PF03729">
    <property type="entry name" value="DUF308"/>
    <property type="match status" value="2"/>
</dbReference>
<dbReference type="AlphaFoldDB" id="A0A3E2TSY1"/>
<reference evidence="2 3" key="1">
    <citation type="submission" date="2018-08" db="EMBL/GenBank/DDBJ databases">
        <title>A genome reference for cultivated species of the human gut microbiota.</title>
        <authorList>
            <person name="Zou Y."/>
            <person name="Xue W."/>
            <person name="Luo G."/>
        </authorList>
    </citation>
    <scope>NUCLEOTIDE SEQUENCE [LARGE SCALE GENOMIC DNA]</scope>
    <source>
        <strain evidence="2 3">AF45-17</strain>
    </source>
</reference>
<evidence type="ECO:0000313" key="2">
    <source>
        <dbReference type="EMBL" id="RGB82196.1"/>
    </source>
</evidence>
<dbReference type="InterPro" id="IPR052712">
    <property type="entry name" value="Acid_resist_chaperone_HdeD"/>
</dbReference>
<feature type="transmembrane region" description="Helical" evidence="1">
    <location>
        <begin position="7"/>
        <end position="26"/>
    </location>
</feature>
<evidence type="ECO:0000256" key="1">
    <source>
        <dbReference type="SAM" id="Phobius"/>
    </source>
</evidence>
<evidence type="ECO:0000313" key="3">
    <source>
        <dbReference type="Proteomes" id="UP000260773"/>
    </source>
</evidence>
<dbReference type="PANTHER" id="PTHR34989:SF1">
    <property type="entry name" value="PROTEIN HDED"/>
    <property type="match status" value="1"/>
</dbReference>
<evidence type="ECO:0008006" key="4">
    <source>
        <dbReference type="Google" id="ProtNLM"/>
    </source>
</evidence>
<dbReference type="EMBL" id="QVEP01000002">
    <property type="protein sequence ID" value="RGB82196.1"/>
    <property type="molecule type" value="Genomic_DNA"/>
</dbReference>
<gene>
    <name evidence="2" type="ORF">DW070_01345</name>
</gene>
<feature type="transmembrane region" description="Helical" evidence="1">
    <location>
        <begin position="145"/>
        <end position="170"/>
    </location>
</feature>
<feature type="transmembrane region" description="Helical" evidence="1">
    <location>
        <begin position="89"/>
        <end position="107"/>
    </location>
</feature>
<feature type="transmembrane region" description="Helical" evidence="1">
    <location>
        <begin position="32"/>
        <end position="54"/>
    </location>
</feature>
<dbReference type="PANTHER" id="PTHR34989">
    <property type="entry name" value="PROTEIN HDED"/>
    <property type="match status" value="1"/>
</dbReference>
<organism evidence="2 3">
    <name type="scientific">Coprococcus catus</name>
    <dbReference type="NCBI Taxonomy" id="116085"/>
    <lineage>
        <taxon>Bacteria</taxon>
        <taxon>Bacillati</taxon>
        <taxon>Bacillota</taxon>
        <taxon>Clostridia</taxon>
        <taxon>Lachnospirales</taxon>
        <taxon>Lachnospiraceae</taxon>
        <taxon>Coprococcus</taxon>
    </lineage>
</organism>
<accession>A0A3E2TSY1</accession>
<protein>
    <recommendedName>
        <fullName evidence="4">DUF308 domain-containing protein</fullName>
    </recommendedName>
</protein>
<keyword evidence="1" id="KW-0812">Transmembrane</keyword>
<keyword evidence="1" id="KW-1133">Transmembrane helix</keyword>
<comment type="caution">
    <text evidence="2">The sequence shown here is derived from an EMBL/GenBank/DDBJ whole genome shotgun (WGS) entry which is preliminary data.</text>
</comment>
<proteinExistence type="predicted"/>